<dbReference type="Gene3D" id="2.60.40.2280">
    <property type="entry name" value="Heavy-metal resistance protein CzcE"/>
    <property type="match status" value="1"/>
</dbReference>
<dbReference type="RefSeq" id="WP_407280861.1">
    <property type="nucleotide sequence ID" value="NZ_CP141259.1"/>
</dbReference>
<keyword evidence="3" id="KW-1185">Reference proteome</keyword>
<feature type="signal peptide" evidence="1">
    <location>
        <begin position="1"/>
        <end position="23"/>
    </location>
</feature>
<keyword evidence="1" id="KW-0732">Signal</keyword>
<evidence type="ECO:0000313" key="3">
    <source>
        <dbReference type="Proteomes" id="UP001626593"/>
    </source>
</evidence>
<dbReference type="InterPro" id="IPR038674">
    <property type="entry name" value="CzcE_sf"/>
</dbReference>
<evidence type="ECO:0000256" key="1">
    <source>
        <dbReference type="SAM" id="SignalP"/>
    </source>
</evidence>
<dbReference type="Pfam" id="PF16986">
    <property type="entry name" value="CzcE"/>
    <property type="match status" value="1"/>
</dbReference>
<sequence>MKITKSSVAYASILLFGTASALAGEQYSAPSETQVGALIRVAASAAHARQAARYGYASLATAERSITIDNQTRHINVVRMETIAIRVGEKTVTWTFDTLGTSSFPLSEIIPGTEQVTVYVDENPMYRGGQ</sequence>
<name>A0ABZ1AVH8_AROEV</name>
<dbReference type="EMBL" id="CP141259">
    <property type="protein sequence ID" value="WRL48671.1"/>
    <property type="molecule type" value="Genomic_DNA"/>
</dbReference>
<accession>A0ABZ1AVH8</accession>
<gene>
    <name evidence="2" type="ORF">U5817_11650</name>
</gene>
<organism evidence="2 3">
    <name type="scientific">Aromatoleum evansii</name>
    <name type="common">Azoarcus evansii</name>
    <dbReference type="NCBI Taxonomy" id="59406"/>
    <lineage>
        <taxon>Bacteria</taxon>
        <taxon>Pseudomonadati</taxon>
        <taxon>Pseudomonadota</taxon>
        <taxon>Betaproteobacteria</taxon>
        <taxon>Rhodocyclales</taxon>
        <taxon>Rhodocyclaceae</taxon>
        <taxon>Aromatoleum</taxon>
    </lineage>
</organism>
<dbReference type="Proteomes" id="UP001626593">
    <property type="component" value="Chromosome"/>
</dbReference>
<proteinExistence type="predicted"/>
<protein>
    <submittedName>
        <fullName evidence="2">CzcE family metal-binding protein</fullName>
    </submittedName>
</protein>
<feature type="chain" id="PRO_5046449101" evidence="1">
    <location>
        <begin position="24"/>
        <end position="130"/>
    </location>
</feature>
<dbReference type="InterPro" id="IPR031560">
    <property type="entry name" value="CzcE"/>
</dbReference>
<reference evidence="2 3" key="1">
    <citation type="submission" date="2023-12" db="EMBL/GenBank/DDBJ databases">
        <title>A. evansii MAY27, complete genome.</title>
        <authorList>
            <person name="Wang Y."/>
        </authorList>
    </citation>
    <scope>NUCLEOTIDE SEQUENCE [LARGE SCALE GENOMIC DNA]</scope>
    <source>
        <strain evidence="2 3">MAY27</strain>
    </source>
</reference>
<evidence type="ECO:0000313" key="2">
    <source>
        <dbReference type="EMBL" id="WRL48671.1"/>
    </source>
</evidence>